<dbReference type="Pfam" id="PF02518">
    <property type="entry name" value="HATPase_c"/>
    <property type="match status" value="1"/>
</dbReference>
<dbReference type="GO" id="GO:0004673">
    <property type="term" value="F:protein histidine kinase activity"/>
    <property type="evidence" value="ECO:0007669"/>
    <property type="project" value="UniProtKB-EC"/>
</dbReference>
<dbReference type="InterPro" id="IPR050428">
    <property type="entry name" value="TCS_sensor_his_kinase"/>
</dbReference>
<evidence type="ECO:0000256" key="2">
    <source>
        <dbReference type="ARBA" id="ARBA00012438"/>
    </source>
</evidence>
<feature type="region of interest" description="Disordered" evidence="6">
    <location>
        <begin position="691"/>
        <end position="908"/>
    </location>
</feature>
<organism evidence="9 10">
    <name type="scientific">Streptomyces mexicanus</name>
    <dbReference type="NCBI Taxonomy" id="178566"/>
    <lineage>
        <taxon>Bacteria</taxon>
        <taxon>Bacillati</taxon>
        <taxon>Actinomycetota</taxon>
        <taxon>Actinomycetes</taxon>
        <taxon>Kitasatosporales</taxon>
        <taxon>Streptomycetaceae</taxon>
        <taxon>Streptomyces</taxon>
    </lineage>
</organism>
<feature type="compositionally biased region" description="Basic and acidic residues" evidence="6">
    <location>
        <begin position="793"/>
        <end position="805"/>
    </location>
</feature>
<dbReference type="AlphaFoldDB" id="A0A7X1HX84"/>
<dbReference type="Pfam" id="PF08376">
    <property type="entry name" value="NIT"/>
    <property type="match status" value="1"/>
</dbReference>
<evidence type="ECO:0000313" key="10">
    <source>
        <dbReference type="Proteomes" id="UP000517694"/>
    </source>
</evidence>
<dbReference type="EC" id="2.7.13.3" evidence="2"/>
<reference evidence="9 10" key="1">
    <citation type="submission" date="2020-08" db="EMBL/GenBank/DDBJ databases">
        <title>Whole-Genome Sequence of French Clinical Streptomyces mexicanus Strain Q0842.</title>
        <authorList>
            <person name="Boxberger M."/>
            <person name="La Scola B."/>
        </authorList>
    </citation>
    <scope>NUCLEOTIDE SEQUENCE [LARGE SCALE GENOMIC DNA]</scope>
    <source>
        <strain evidence="9 10">Marseille-Q0842</strain>
    </source>
</reference>
<proteinExistence type="predicted"/>
<accession>A0A7X1HX84</accession>
<feature type="compositionally biased region" description="Low complexity" evidence="6">
    <location>
        <begin position="691"/>
        <end position="703"/>
    </location>
</feature>
<evidence type="ECO:0000256" key="1">
    <source>
        <dbReference type="ARBA" id="ARBA00000085"/>
    </source>
</evidence>
<dbReference type="Gene3D" id="3.30.565.10">
    <property type="entry name" value="Histidine kinase-like ATPase, C-terminal domain"/>
    <property type="match status" value="1"/>
</dbReference>
<dbReference type="InterPro" id="IPR003594">
    <property type="entry name" value="HATPase_dom"/>
</dbReference>
<sequence length="908" mass="95657">MPGTRDRRTRHRAALPRSLRSSFVLPFVIPAVCVSGLWGYTAAGLVDEQVRLHTDAGHVSSLARPAQELLTRLQDERRLTARWQADRTGTSRTELEAARRKTDAALAAYRRHASGPDTDTLRRRAAALEAALRPLAERRSHIDARTLSSADAFAYYTDTASQGLALLSAAVRSDDAELGRGGTAALALARITEMLSREDALVSAALPAHRIAEADRARFGQYAALRQAAQEELTARDLPGAARTAYGRITGGAQWAAVDAVEQAVGGGQGTALPQRAAQWPAAADSVVSGLRSAGSQSLDAVADRASDHAGELLTTTLLGTAAALAALAAAAVLALRARRSTLDRLAELDALTARLADLRAGAEQVASFRLAEILSRAERGERVDPAVLAPWRQQASDDIGRLASAIDRMAQIATDSAVRQSQGRQGSDKVVGQLIRRAQVLIHRLIALLDDLERKHEDSDLLKDIFRIDHLATRVRRHAENLMILSGAPPSRRMTRPVAITDVMRGAVAETEQYTRVRVKNTPADRRISLAGRAVADVTHLLAELIENGTSFSPPETQVTVSASRVAKGLAVHIEDQGLGMPPELLQRANELLADPPRVDMTVFGEDPRLGHFVVARLAERHGIKVVLRESDYGGTLALVVLPKELLEESGSPVVDQLQSAAVAAGRAVEGPSGVALSDTGRHRALAGPAVPAAAGAPAPAGEEFITHTSLPDPSGFPEYGGAGLLPPASEHPAPSAPQGPPPAARTIRDIPSAGPVRAQSPGAAPDRTVPGGTGGQPPLPPRDSRPAPARQPDRSPEWSRGADAEPPGPSGPVGGAPAPRPLTTPSVLPQRVRGASLAQQLRKEAAQAADDGDDGSDDVISPDASARTMSAIHQGLKRAWRSEDDDTPHGAHGRPSDGAGPTAHEL</sequence>
<dbReference type="GO" id="GO:0000160">
    <property type="term" value="P:phosphorelay signal transduction system"/>
    <property type="evidence" value="ECO:0007669"/>
    <property type="project" value="TreeGrafter"/>
</dbReference>
<dbReference type="PROSITE" id="PS50906">
    <property type="entry name" value="NIT"/>
    <property type="match status" value="1"/>
</dbReference>
<dbReference type="InterPro" id="IPR036890">
    <property type="entry name" value="HATPase_C_sf"/>
</dbReference>
<feature type="domain" description="NIT" evidence="8">
    <location>
        <begin position="64"/>
        <end position="309"/>
    </location>
</feature>
<dbReference type="SMART" id="SM00387">
    <property type="entry name" value="HATPase_c"/>
    <property type="match status" value="1"/>
</dbReference>
<dbReference type="RefSeq" id="WP_185946997.1">
    <property type="nucleotide sequence ID" value="NZ_JACMHY010000002.1"/>
</dbReference>
<keyword evidence="7" id="KW-0472">Membrane</keyword>
<keyword evidence="7" id="KW-0812">Transmembrane</keyword>
<dbReference type="InterPro" id="IPR010910">
    <property type="entry name" value="Nitrate/nitrite_sensing_bac"/>
</dbReference>
<comment type="caution">
    <text evidence="9">The sequence shown here is derived from an EMBL/GenBank/DDBJ whole genome shotgun (WGS) entry which is preliminary data.</text>
</comment>
<keyword evidence="7" id="KW-1133">Transmembrane helix</keyword>
<dbReference type="SUPFAM" id="SSF55874">
    <property type="entry name" value="ATPase domain of HSP90 chaperone/DNA topoisomerase II/histidine kinase"/>
    <property type="match status" value="1"/>
</dbReference>
<dbReference type="PANTHER" id="PTHR45436:SF5">
    <property type="entry name" value="SENSOR HISTIDINE KINASE TRCS"/>
    <property type="match status" value="1"/>
</dbReference>
<evidence type="ECO:0000256" key="4">
    <source>
        <dbReference type="ARBA" id="ARBA00022679"/>
    </source>
</evidence>
<evidence type="ECO:0000313" key="9">
    <source>
        <dbReference type="EMBL" id="MBC2864837.1"/>
    </source>
</evidence>
<keyword evidence="3" id="KW-0597">Phosphoprotein</keyword>
<evidence type="ECO:0000256" key="3">
    <source>
        <dbReference type="ARBA" id="ARBA00022553"/>
    </source>
</evidence>
<protein>
    <recommendedName>
        <fullName evidence="2">histidine kinase</fullName>
        <ecNumber evidence="2">2.7.13.3</ecNumber>
    </recommendedName>
</protein>
<name>A0A7X1HX84_9ACTN</name>
<evidence type="ECO:0000256" key="6">
    <source>
        <dbReference type="SAM" id="MobiDB-lite"/>
    </source>
</evidence>
<keyword evidence="5" id="KW-0418">Kinase</keyword>
<evidence type="ECO:0000259" key="8">
    <source>
        <dbReference type="PROSITE" id="PS50906"/>
    </source>
</evidence>
<dbReference type="GO" id="GO:0005886">
    <property type="term" value="C:plasma membrane"/>
    <property type="evidence" value="ECO:0007669"/>
    <property type="project" value="TreeGrafter"/>
</dbReference>
<evidence type="ECO:0000256" key="7">
    <source>
        <dbReference type="SAM" id="Phobius"/>
    </source>
</evidence>
<feature type="compositionally biased region" description="Pro residues" evidence="6">
    <location>
        <begin position="736"/>
        <end position="745"/>
    </location>
</feature>
<dbReference type="InterPro" id="IPR013587">
    <property type="entry name" value="Nitrate/nitrite_sensing"/>
</dbReference>
<comment type="catalytic activity">
    <reaction evidence="1">
        <text>ATP + protein L-histidine = ADP + protein N-phospho-L-histidine.</text>
        <dbReference type="EC" id="2.7.13.3"/>
    </reaction>
</comment>
<dbReference type="EMBL" id="JACMHY010000002">
    <property type="protein sequence ID" value="MBC2864837.1"/>
    <property type="molecule type" value="Genomic_DNA"/>
</dbReference>
<keyword evidence="10" id="KW-1185">Reference proteome</keyword>
<keyword evidence="4" id="KW-0808">Transferase</keyword>
<dbReference type="PANTHER" id="PTHR45436">
    <property type="entry name" value="SENSOR HISTIDINE KINASE YKOH"/>
    <property type="match status" value="1"/>
</dbReference>
<evidence type="ECO:0000256" key="5">
    <source>
        <dbReference type="ARBA" id="ARBA00022777"/>
    </source>
</evidence>
<gene>
    <name evidence="9" type="ORF">H1R13_07460</name>
</gene>
<feature type="transmembrane region" description="Helical" evidence="7">
    <location>
        <begin position="21"/>
        <end position="40"/>
    </location>
</feature>
<dbReference type="Proteomes" id="UP000517694">
    <property type="component" value="Unassembled WGS sequence"/>
</dbReference>